<evidence type="ECO:0000313" key="3">
    <source>
        <dbReference type="Proteomes" id="UP001267426"/>
    </source>
</evidence>
<keyword evidence="1" id="KW-0812">Transmembrane</keyword>
<feature type="transmembrane region" description="Helical" evidence="1">
    <location>
        <begin position="391"/>
        <end position="413"/>
    </location>
</feature>
<dbReference type="SUPFAM" id="SSF53335">
    <property type="entry name" value="S-adenosyl-L-methionine-dependent methyltransferases"/>
    <property type="match status" value="1"/>
</dbReference>
<keyword evidence="1" id="KW-1133">Transmembrane helix</keyword>
<feature type="transmembrane region" description="Helical" evidence="1">
    <location>
        <begin position="308"/>
        <end position="328"/>
    </location>
</feature>
<feature type="transmembrane region" description="Helical" evidence="1">
    <location>
        <begin position="58"/>
        <end position="79"/>
    </location>
</feature>
<dbReference type="Pfam" id="PF13489">
    <property type="entry name" value="Methyltransf_23"/>
    <property type="match status" value="1"/>
</dbReference>
<organism evidence="2 3">
    <name type="scientific">Rubrivirga litoralis</name>
    <dbReference type="NCBI Taxonomy" id="3075598"/>
    <lineage>
        <taxon>Bacteria</taxon>
        <taxon>Pseudomonadati</taxon>
        <taxon>Rhodothermota</taxon>
        <taxon>Rhodothermia</taxon>
        <taxon>Rhodothermales</taxon>
        <taxon>Rubricoccaceae</taxon>
        <taxon>Rubrivirga</taxon>
    </lineage>
</organism>
<name>A0ABU3BTR0_9BACT</name>
<reference evidence="2 3" key="1">
    <citation type="submission" date="2023-09" db="EMBL/GenBank/DDBJ databases">
        <authorList>
            <person name="Rey-Velasco X."/>
        </authorList>
    </citation>
    <scope>NUCLEOTIDE SEQUENCE [LARGE SCALE GENOMIC DNA]</scope>
    <source>
        <strain evidence="2 3">F394</strain>
    </source>
</reference>
<comment type="caution">
    <text evidence="2">The sequence shown here is derived from an EMBL/GenBank/DDBJ whole genome shotgun (WGS) entry which is preliminary data.</text>
</comment>
<dbReference type="InterPro" id="IPR029063">
    <property type="entry name" value="SAM-dependent_MTases_sf"/>
</dbReference>
<evidence type="ECO:0000313" key="2">
    <source>
        <dbReference type="EMBL" id="MDT0632672.1"/>
    </source>
</evidence>
<dbReference type="Gene3D" id="3.40.50.150">
    <property type="entry name" value="Vaccinia Virus protein VP39"/>
    <property type="match status" value="1"/>
</dbReference>
<dbReference type="GO" id="GO:0032259">
    <property type="term" value="P:methylation"/>
    <property type="evidence" value="ECO:0007669"/>
    <property type="project" value="UniProtKB-KW"/>
</dbReference>
<dbReference type="EMBL" id="JAVRHT010000034">
    <property type="protein sequence ID" value="MDT0632672.1"/>
    <property type="molecule type" value="Genomic_DNA"/>
</dbReference>
<feature type="transmembrane region" description="Helical" evidence="1">
    <location>
        <begin position="249"/>
        <end position="267"/>
    </location>
</feature>
<feature type="transmembrane region" description="Helical" evidence="1">
    <location>
        <begin position="33"/>
        <end position="51"/>
    </location>
</feature>
<gene>
    <name evidence="2" type="ORF">RM540_13000</name>
</gene>
<accession>A0ABU3BTR0</accession>
<dbReference type="Proteomes" id="UP001267426">
    <property type="component" value="Unassembled WGS sequence"/>
</dbReference>
<dbReference type="GO" id="GO:0008168">
    <property type="term" value="F:methyltransferase activity"/>
    <property type="evidence" value="ECO:0007669"/>
    <property type="project" value="UniProtKB-KW"/>
</dbReference>
<feature type="transmembrane region" description="Helical" evidence="1">
    <location>
        <begin position="155"/>
        <end position="177"/>
    </location>
</feature>
<proteinExistence type="predicted"/>
<evidence type="ECO:0000256" key="1">
    <source>
        <dbReference type="SAM" id="Phobius"/>
    </source>
</evidence>
<keyword evidence="2" id="KW-0489">Methyltransferase</keyword>
<sequence length="610" mass="65763">MTAQRWLQLAGGAAWSLGVLVTARPPSAGAGWRLAFVACALAGVLWAGWTLRTWRPSPFAVIAISFALRAAVFPLNPALSDDGYRYLWDGMVQVGEGTSPYRFRPSDPALAHHHEDAAYRRMNSPDYFSVYPPLSQAVFAAAGAVYGAGWRASWWVLKALIVAAEMVGVVCLIRVVGARAAALYAWHPLAVIEVAGQGHTEGLLVGALGVLLWDVARHPALAGAAVAAAGWVKLYPFALGAVVVQRVGWRGTVSALAVAVVLALPYTSAEAARHATESLRLYMGTFDFYSAPYLLLKGALYHSTSEPGLVAARLLGVAGVVWAGWVVATQNRSVTRTRWAVAALVMGFTLTSTTLHPWHLLPGLFVLPLLLSRKSYLWLSAVTSATYLVYVWPPAYTSAVWAGWGGAVVLFSFDRLEALMRYRAWGKWRRLRPYVPVLRPGARVLDLGAGEGYVGDALAADLGVAVTAADVVHFGSGSRRVDLYDGQTLPYASGQFDLTVVVFVLHHSADPAAVLREAVRVTGGVVLVLETVWTAPWQKAWLERADRLANRLRSGAAIDEEPLDIRSDAEWRSVLREEGVAVRRTRTFAGLHPQALYVLDGHGAAASSTS</sequence>
<feature type="transmembrane region" description="Helical" evidence="1">
    <location>
        <begin position="130"/>
        <end position="148"/>
    </location>
</feature>
<keyword evidence="3" id="KW-1185">Reference proteome</keyword>
<dbReference type="RefSeq" id="WP_311664782.1">
    <property type="nucleotide sequence ID" value="NZ_JAVRHT010000034.1"/>
</dbReference>
<feature type="transmembrane region" description="Helical" evidence="1">
    <location>
        <begin position="340"/>
        <end position="371"/>
    </location>
</feature>
<protein>
    <submittedName>
        <fullName evidence="2">Methyltransferase domain-containing protein</fullName>
    </submittedName>
</protein>
<keyword evidence="1" id="KW-0472">Membrane</keyword>
<feature type="transmembrane region" description="Helical" evidence="1">
    <location>
        <begin position="220"/>
        <end position="243"/>
    </location>
</feature>
<dbReference type="CDD" id="cd02440">
    <property type="entry name" value="AdoMet_MTases"/>
    <property type="match status" value="1"/>
</dbReference>
<keyword evidence="2" id="KW-0808">Transferase</keyword>